<dbReference type="Proteomes" id="UP001054945">
    <property type="component" value="Unassembled WGS sequence"/>
</dbReference>
<organism evidence="2 3">
    <name type="scientific">Caerostris extrusa</name>
    <name type="common">Bark spider</name>
    <name type="synonym">Caerostris bankana</name>
    <dbReference type="NCBI Taxonomy" id="172846"/>
    <lineage>
        <taxon>Eukaryota</taxon>
        <taxon>Metazoa</taxon>
        <taxon>Ecdysozoa</taxon>
        <taxon>Arthropoda</taxon>
        <taxon>Chelicerata</taxon>
        <taxon>Arachnida</taxon>
        <taxon>Araneae</taxon>
        <taxon>Araneomorphae</taxon>
        <taxon>Entelegynae</taxon>
        <taxon>Araneoidea</taxon>
        <taxon>Araneidae</taxon>
        <taxon>Caerostris</taxon>
    </lineage>
</organism>
<reference evidence="2 3" key="1">
    <citation type="submission" date="2021-06" db="EMBL/GenBank/DDBJ databases">
        <title>Caerostris extrusa draft genome.</title>
        <authorList>
            <person name="Kono N."/>
            <person name="Arakawa K."/>
        </authorList>
    </citation>
    <scope>NUCLEOTIDE SEQUENCE [LARGE SCALE GENOMIC DNA]</scope>
</reference>
<feature type="region of interest" description="Disordered" evidence="1">
    <location>
        <begin position="84"/>
        <end position="108"/>
    </location>
</feature>
<proteinExistence type="predicted"/>
<evidence type="ECO:0000256" key="1">
    <source>
        <dbReference type="SAM" id="MobiDB-lite"/>
    </source>
</evidence>
<evidence type="ECO:0000313" key="3">
    <source>
        <dbReference type="Proteomes" id="UP001054945"/>
    </source>
</evidence>
<comment type="caution">
    <text evidence="2">The sequence shown here is derived from an EMBL/GenBank/DDBJ whole genome shotgun (WGS) entry which is preliminary data.</text>
</comment>
<evidence type="ECO:0000313" key="2">
    <source>
        <dbReference type="EMBL" id="GIX91050.1"/>
    </source>
</evidence>
<protein>
    <submittedName>
        <fullName evidence="2">Uncharacterized protein</fullName>
    </submittedName>
</protein>
<name>A0AAV4P3A0_CAEEX</name>
<accession>A0AAV4P3A0</accession>
<keyword evidence="3" id="KW-1185">Reference proteome</keyword>
<dbReference type="EMBL" id="BPLR01021549">
    <property type="protein sequence ID" value="GIX91050.1"/>
    <property type="molecule type" value="Genomic_DNA"/>
</dbReference>
<gene>
    <name evidence="2" type="ORF">CEXT_341641</name>
</gene>
<sequence>MGKGRYSLGGDSVQELKNTIMMAVNGWLSIKSPEPHKALNADDIVLKLRSGSGRHLVFGSINEVHYRFSEHLKALENESRSRTGFPTVEGFINNEGGRGYSAGREDSV</sequence>
<dbReference type="AlphaFoldDB" id="A0AAV4P3A0"/>